<dbReference type="AlphaFoldDB" id="A0AAF0XMX8"/>
<protein>
    <submittedName>
        <fullName evidence="2">Uncharacterized protein</fullName>
    </submittedName>
</protein>
<accession>A0AAF0XMX8</accession>
<feature type="region of interest" description="Disordered" evidence="1">
    <location>
        <begin position="563"/>
        <end position="585"/>
    </location>
</feature>
<evidence type="ECO:0000313" key="3">
    <source>
        <dbReference type="Proteomes" id="UP000077755"/>
    </source>
</evidence>
<dbReference type="InterPro" id="IPR008004">
    <property type="entry name" value="OCTOPUS-like"/>
</dbReference>
<dbReference type="PANTHER" id="PTHR31659:SF9">
    <property type="entry name" value="PROTEIN: UPF0503-LIKE PROTEIN, PUTATIVE (DUF740)-RELATED"/>
    <property type="match status" value="1"/>
</dbReference>
<keyword evidence="3" id="KW-1185">Reference proteome</keyword>
<sequence length="700" mass="78066">MNPNTTDPPPPQPPQPPRSSFSCDTHPLEQFTGFCPLCLCERLTTLEPSSSASSSRPPNTSNSTLKSIFKINKATPSFFPELRRSHSFSASKNEPFSGVFEPQRHSCDIRGRKSFNLEQDKSEPICSQAQNQGLETRGLKSLSLEQESNKPICSQAQNQVLDIKGRKSLSLEQENNKPIGLQAQNQGLEIRGRKSLSLEQENNKPICSQAQNQGLEIKGRKSFNLEQDCNRPICLQAQNPVLEIEDQENDEITVLEDDLNVISSNTISSAVTSEEIVVEKSIKDHIDLDSQPKKSSGMKFWSAASVFSKKWQKWMRKETKKGRSGNGSSGLATLPVEKPISRQLRETQSEIADYGFGRRSCDTDPRFSLDVGRMSFDDPRYSFEEPRASWDGYLIGKNFSRLPPMVEDDPVVSVSRTDTDIPVVEDTFVGNGFGNGDEDVPGGSAQTRDYYLDSSSKRRKSLDRSGSLRKTAAFADIDDVKVVSNAKVTPAVIDYVNGGRELNGDRHLRELNLNSLRDDCSGTFELGSRDNASVIGNNGEGKESKKSRRWNWKILGFILPRGGNKEEDGERGNSRPSRFERSLSGSWQELRRDGNREGKGAFDRKAFRSNSSVSWRNSYNVAGSFGSMRKSSIEVNGNGKKKKEEFVLERNQSARYSTSDIDNGLLRFYLTPLRGSRRGGLGKSRSSNSQSIARSVLRLY</sequence>
<evidence type="ECO:0000313" key="2">
    <source>
        <dbReference type="EMBL" id="WOH10993.1"/>
    </source>
</evidence>
<feature type="region of interest" description="Disordered" evidence="1">
    <location>
        <begin position="430"/>
        <end position="456"/>
    </location>
</feature>
<dbReference type="PANTHER" id="PTHR31659">
    <property type="entry name" value="PROTEIN: UPF0503-LIKE PROTEIN, PUTATIVE (DUF740)-RELATED"/>
    <property type="match status" value="1"/>
</dbReference>
<evidence type="ECO:0000256" key="1">
    <source>
        <dbReference type="SAM" id="MobiDB-lite"/>
    </source>
</evidence>
<reference evidence="2" key="1">
    <citation type="journal article" date="2016" name="Nat. Genet.">
        <title>A high-quality carrot genome assembly provides new insights into carotenoid accumulation and asterid genome evolution.</title>
        <authorList>
            <person name="Iorizzo M."/>
            <person name="Ellison S."/>
            <person name="Senalik D."/>
            <person name="Zeng P."/>
            <person name="Satapoomin P."/>
            <person name="Huang J."/>
            <person name="Bowman M."/>
            <person name="Iovene M."/>
            <person name="Sanseverino W."/>
            <person name="Cavagnaro P."/>
            <person name="Yildiz M."/>
            <person name="Macko-Podgorni A."/>
            <person name="Moranska E."/>
            <person name="Grzebelus E."/>
            <person name="Grzebelus D."/>
            <person name="Ashrafi H."/>
            <person name="Zheng Z."/>
            <person name="Cheng S."/>
            <person name="Spooner D."/>
            <person name="Van Deynze A."/>
            <person name="Simon P."/>
        </authorList>
    </citation>
    <scope>NUCLEOTIDE SEQUENCE</scope>
    <source>
        <tissue evidence="2">Leaf</tissue>
    </source>
</reference>
<dbReference type="GO" id="GO:0005886">
    <property type="term" value="C:plasma membrane"/>
    <property type="evidence" value="ECO:0007669"/>
    <property type="project" value="TreeGrafter"/>
</dbReference>
<feature type="compositionally biased region" description="Basic and acidic residues" evidence="1">
    <location>
        <begin position="563"/>
        <end position="581"/>
    </location>
</feature>
<feature type="region of interest" description="Disordered" evidence="1">
    <location>
        <begin position="1"/>
        <end position="25"/>
    </location>
</feature>
<gene>
    <name evidence="2" type="ORF">DCAR_0830470</name>
</gene>
<dbReference type="Proteomes" id="UP000077755">
    <property type="component" value="Chromosome 8"/>
</dbReference>
<proteinExistence type="predicted"/>
<dbReference type="Pfam" id="PF05340">
    <property type="entry name" value="DUF740"/>
    <property type="match status" value="1"/>
</dbReference>
<feature type="compositionally biased region" description="Pro residues" evidence="1">
    <location>
        <begin position="1"/>
        <end position="17"/>
    </location>
</feature>
<dbReference type="KEGG" id="dcr:108199903"/>
<dbReference type="EMBL" id="CP093350">
    <property type="protein sequence ID" value="WOH10993.1"/>
    <property type="molecule type" value="Genomic_DNA"/>
</dbReference>
<name>A0AAF0XMX8_DAUCS</name>
<reference evidence="2" key="2">
    <citation type="submission" date="2022-03" db="EMBL/GenBank/DDBJ databases">
        <title>Draft title - Genomic analysis of global carrot germplasm unveils the trajectory of domestication and the origin of high carotenoid orange carrot.</title>
        <authorList>
            <person name="Iorizzo M."/>
            <person name="Ellison S."/>
            <person name="Senalik D."/>
            <person name="Macko-Podgorni A."/>
            <person name="Grzebelus D."/>
            <person name="Bostan H."/>
            <person name="Rolling W."/>
            <person name="Curaba J."/>
            <person name="Simon P."/>
        </authorList>
    </citation>
    <scope>NUCLEOTIDE SEQUENCE</scope>
    <source>
        <tissue evidence="2">Leaf</tissue>
    </source>
</reference>
<organism evidence="2 3">
    <name type="scientific">Daucus carota subsp. sativus</name>
    <name type="common">Carrot</name>
    <dbReference type="NCBI Taxonomy" id="79200"/>
    <lineage>
        <taxon>Eukaryota</taxon>
        <taxon>Viridiplantae</taxon>
        <taxon>Streptophyta</taxon>
        <taxon>Embryophyta</taxon>
        <taxon>Tracheophyta</taxon>
        <taxon>Spermatophyta</taxon>
        <taxon>Magnoliopsida</taxon>
        <taxon>eudicotyledons</taxon>
        <taxon>Gunneridae</taxon>
        <taxon>Pentapetalae</taxon>
        <taxon>asterids</taxon>
        <taxon>campanulids</taxon>
        <taxon>Apiales</taxon>
        <taxon>Apiaceae</taxon>
        <taxon>Apioideae</taxon>
        <taxon>Scandiceae</taxon>
        <taxon>Daucinae</taxon>
        <taxon>Daucus</taxon>
        <taxon>Daucus sect. Daucus</taxon>
    </lineage>
</organism>